<evidence type="ECO:0000256" key="3">
    <source>
        <dbReference type="ARBA" id="ARBA00022448"/>
    </source>
</evidence>
<dbReference type="InterPro" id="IPR013563">
    <property type="entry name" value="Oligopep_ABC_C"/>
</dbReference>
<dbReference type="InterPro" id="IPR003439">
    <property type="entry name" value="ABC_transporter-like_ATP-bd"/>
</dbReference>
<dbReference type="SUPFAM" id="SSF52540">
    <property type="entry name" value="P-loop containing nucleoside triphosphate hydrolases"/>
    <property type="match status" value="1"/>
</dbReference>
<dbReference type="FunFam" id="3.40.50.300:FF:000016">
    <property type="entry name" value="Oligopeptide ABC transporter ATP-binding component"/>
    <property type="match status" value="1"/>
</dbReference>
<evidence type="ECO:0000256" key="4">
    <source>
        <dbReference type="ARBA" id="ARBA00022475"/>
    </source>
</evidence>
<dbReference type="EMBL" id="CP030759">
    <property type="protein sequence ID" value="AXA35891.1"/>
    <property type="molecule type" value="Genomic_DNA"/>
</dbReference>
<dbReference type="GO" id="GO:0015833">
    <property type="term" value="P:peptide transport"/>
    <property type="evidence" value="ECO:0007669"/>
    <property type="project" value="InterPro"/>
</dbReference>
<reference evidence="9 10" key="1">
    <citation type="submission" date="2018-05" db="EMBL/GenBank/DDBJ databases">
        <title>A metagenomic window into the 2 km-deep terrestrial subsurface aquifer revealed taxonomically and functionally diverse microbial community comprising novel uncultured bacterial lineages.</title>
        <authorList>
            <person name="Kadnikov V.V."/>
            <person name="Mardanov A.V."/>
            <person name="Beletsky A.V."/>
            <person name="Banks D."/>
            <person name="Pimenov N.V."/>
            <person name="Frank Y.A."/>
            <person name="Karnachuk O.V."/>
            <person name="Ravin N.V."/>
        </authorList>
    </citation>
    <scope>NUCLEOTIDE SEQUENCE [LARGE SCALE GENOMIC DNA]</scope>
    <source>
        <strain evidence="9">BY</strain>
    </source>
</reference>
<dbReference type="Pfam" id="PF08352">
    <property type="entry name" value="oligo_HPY"/>
    <property type="match status" value="1"/>
</dbReference>
<keyword evidence="4" id="KW-1003">Cell membrane</keyword>
<sequence>MSLANDDTCCSAVLEVNELCVEFATAEGQYRAVDGVTFELRRGATVGLVGESGSGKTVTALSIMQLLPKPTGRVLSGSIRFLGQELVGQPEHELRALRGNRISMIFQEPTTCLNPLITVGDQVAEVLRVHKGLSRRDALEETLKLFELVKIAAPRERLHAYPHQLSGGMRQRVMIAMAIACNPDLLIADEPTTALDVTVQAQILALLEELRVQSSAAILLITHDLGIVAEMCDEVLVMYAGQIVEQADVYTLFSRPLHPYTLGLLRSLPKMEHGKSRLTLYSIPGTVPDPRHFPSGCRFHPRCEFAEARCKSEIPAFTHADKNHLVRCHLWDKIESREL</sequence>
<feature type="domain" description="ABC transporter" evidence="8">
    <location>
        <begin position="14"/>
        <end position="265"/>
    </location>
</feature>
<evidence type="ECO:0000256" key="2">
    <source>
        <dbReference type="ARBA" id="ARBA00005417"/>
    </source>
</evidence>
<dbReference type="InterPro" id="IPR017871">
    <property type="entry name" value="ABC_transporter-like_CS"/>
</dbReference>
<dbReference type="Pfam" id="PF00005">
    <property type="entry name" value="ABC_tran"/>
    <property type="match status" value="1"/>
</dbReference>
<dbReference type="InterPro" id="IPR027417">
    <property type="entry name" value="P-loop_NTPase"/>
</dbReference>
<evidence type="ECO:0000256" key="1">
    <source>
        <dbReference type="ARBA" id="ARBA00004202"/>
    </source>
</evidence>
<evidence type="ECO:0000256" key="7">
    <source>
        <dbReference type="ARBA" id="ARBA00023136"/>
    </source>
</evidence>
<dbReference type="SMART" id="SM00382">
    <property type="entry name" value="AAA"/>
    <property type="match status" value="1"/>
</dbReference>
<dbReference type="Gene3D" id="3.40.50.300">
    <property type="entry name" value="P-loop containing nucleotide triphosphate hydrolases"/>
    <property type="match status" value="1"/>
</dbReference>
<dbReference type="GO" id="GO:0005886">
    <property type="term" value="C:plasma membrane"/>
    <property type="evidence" value="ECO:0007669"/>
    <property type="project" value="UniProtKB-SubCell"/>
</dbReference>
<evidence type="ECO:0000259" key="8">
    <source>
        <dbReference type="PROSITE" id="PS50893"/>
    </source>
</evidence>
<keyword evidence="7" id="KW-0472">Membrane</keyword>
<evidence type="ECO:0000256" key="5">
    <source>
        <dbReference type="ARBA" id="ARBA00022741"/>
    </source>
</evidence>
<protein>
    <submittedName>
        <fullName evidence="9">Oligopeptide transport system permease protein OppB</fullName>
    </submittedName>
</protein>
<dbReference type="PANTHER" id="PTHR43297:SF2">
    <property type="entry name" value="DIPEPTIDE TRANSPORT ATP-BINDING PROTEIN DPPD"/>
    <property type="match status" value="1"/>
</dbReference>
<name>A0A2Z4Y3W0_SUMC1</name>
<keyword evidence="5" id="KW-0547">Nucleotide-binding</keyword>
<proteinExistence type="inferred from homology"/>
<evidence type="ECO:0000313" key="10">
    <source>
        <dbReference type="Proteomes" id="UP000262583"/>
    </source>
</evidence>
<comment type="subcellular location">
    <subcellularLocation>
        <location evidence="1">Cell membrane</location>
        <topology evidence="1">Peripheral membrane protein</topology>
    </subcellularLocation>
</comment>
<dbReference type="InterPro" id="IPR050388">
    <property type="entry name" value="ABC_Ni/Peptide_Import"/>
</dbReference>
<keyword evidence="6" id="KW-0067">ATP-binding</keyword>
<dbReference type="InterPro" id="IPR003593">
    <property type="entry name" value="AAA+_ATPase"/>
</dbReference>
<dbReference type="PANTHER" id="PTHR43297">
    <property type="entry name" value="OLIGOPEPTIDE TRANSPORT ATP-BINDING PROTEIN APPD"/>
    <property type="match status" value="1"/>
</dbReference>
<comment type="similarity">
    <text evidence="2">Belongs to the ABC transporter superfamily.</text>
</comment>
<dbReference type="GO" id="GO:0016887">
    <property type="term" value="F:ATP hydrolysis activity"/>
    <property type="evidence" value="ECO:0007669"/>
    <property type="project" value="InterPro"/>
</dbReference>
<dbReference type="KEGG" id="schv:BRCON_1114"/>
<dbReference type="PROSITE" id="PS00211">
    <property type="entry name" value="ABC_TRANSPORTER_1"/>
    <property type="match status" value="1"/>
</dbReference>
<dbReference type="AlphaFoldDB" id="A0A2Z4Y3W0"/>
<accession>A0A2Z4Y3W0</accession>
<evidence type="ECO:0000313" key="9">
    <source>
        <dbReference type="EMBL" id="AXA35891.1"/>
    </source>
</evidence>
<organism evidence="9 10">
    <name type="scientific">Sumerlaea chitinivorans</name>
    <dbReference type="NCBI Taxonomy" id="2250252"/>
    <lineage>
        <taxon>Bacteria</taxon>
        <taxon>Candidatus Sumerlaeota</taxon>
        <taxon>Candidatus Sumerlaeia</taxon>
        <taxon>Candidatus Sumerlaeales</taxon>
        <taxon>Candidatus Sumerlaeaceae</taxon>
        <taxon>Candidatus Sumerlaea</taxon>
    </lineage>
</organism>
<dbReference type="CDD" id="cd03257">
    <property type="entry name" value="ABC_NikE_OppD_transporters"/>
    <property type="match status" value="1"/>
</dbReference>
<dbReference type="NCBIfam" id="TIGR01727">
    <property type="entry name" value="oligo_HPY"/>
    <property type="match status" value="1"/>
</dbReference>
<dbReference type="GO" id="GO:0005524">
    <property type="term" value="F:ATP binding"/>
    <property type="evidence" value="ECO:0007669"/>
    <property type="project" value="UniProtKB-KW"/>
</dbReference>
<dbReference type="PROSITE" id="PS50893">
    <property type="entry name" value="ABC_TRANSPORTER_2"/>
    <property type="match status" value="1"/>
</dbReference>
<evidence type="ECO:0000256" key="6">
    <source>
        <dbReference type="ARBA" id="ARBA00022840"/>
    </source>
</evidence>
<keyword evidence="3" id="KW-0813">Transport</keyword>
<dbReference type="Proteomes" id="UP000262583">
    <property type="component" value="Chromosome"/>
</dbReference>
<gene>
    <name evidence="9" type="ORF">BRCON_1114</name>
</gene>